<feature type="transmembrane region" description="Helical" evidence="6">
    <location>
        <begin position="364"/>
        <end position="381"/>
    </location>
</feature>
<dbReference type="PANTHER" id="PTHR10231">
    <property type="entry name" value="NUCLEOTIDE-SUGAR TRANSMEMBRANE TRANSPORTER"/>
    <property type="match status" value="1"/>
</dbReference>
<dbReference type="OrthoDB" id="415777at2759"/>
<keyword evidence="8" id="KW-1185">Reference proteome</keyword>
<evidence type="ECO:0000256" key="1">
    <source>
        <dbReference type="ARBA" id="ARBA00004141"/>
    </source>
</evidence>
<evidence type="ECO:0000313" key="8">
    <source>
        <dbReference type="Proteomes" id="UP000604046"/>
    </source>
</evidence>
<dbReference type="GO" id="GO:0000139">
    <property type="term" value="C:Golgi membrane"/>
    <property type="evidence" value="ECO:0007669"/>
    <property type="project" value="InterPro"/>
</dbReference>
<feature type="transmembrane region" description="Helical" evidence="6">
    <location>
        <begin position="115"/>
        <end position="137"/>
    </location>
</feature>
<dbReference type="Proteomes" id="UP000604046">
    <property type="component" value="Unassembled WGS sequence"/>
</dbReference>
<feature type="transmembrane region" description="Helical" evidence="6">
    <location>
        <begin position="143"/>
        <end position="164"/>
    </location>
</feature>
<feature type="compositionally biased region" description="Basic and acidic residues" evidence="5">
    <location>
        <begin position="847"/>
        <end position="857"/>
    </location>
</feature>
<name>A0A812L2D4_9DINO</name>
<accession>A0A812L2D4</accession>
<feature type="region of interest" description="Disordered" evidence="5">
    <location>
        <begin position="805"/>
        <end position="832"/>
    </location>
</feature>
<evidence type="ECO:0000313" key="7">
    <source>
        <dbReference type="EMBL" id="CAE7238935.1"/>
    </source>
</evidence>
<feature type="transmembrane region" description="Helical" evidence="6">
    <location>
        <begin position="171"/>
        <end position="189"/>
    </location>
</feature>
<feature type="transmembrane region" description="Helical" evidence="6">
    <location>
        <begin position="541"/>
        <end position="562"/>
    </location>
</feature>
<feature type="transmembrane region" description="Helical" evidence="6">
    <location>
        <begin position="299"/>
        <end position="321"/>
    </location>
</feature>
<evidence type="ECO:0000256" key="5">
    <source>
        <dbReference type="SAM" id="MobiDB-lite"/>
    </source>
</evidence>
<keyword evidence="2 6" id="KW-0812">Transmembrane</keyword>
<feature type="region of interest" description="Disordered" evidence="5">
    <location>
        <begin position="845"/>
        <end position="869"/>
    </location>
</feature>
<dbReference type="InterPro" id="IPR007271">
    <property type="entry name" value="Nuc_sug_transpt"/>
</dbReference>
<organism evidence="7 8">
    <name type="scientific">Symbiodinium natans</name>
    <dbReference type="NCBI Taxonomy" id="878477"/>
    <lineage>
        <taxon>Eukaryota</taxon>
        <taxon>Sar</taxon>
        <taxon>Alveolata</taxon>
        <taxon>Dinophyceae</taxon>
        <taxon>Suessiales</taxon>
        <taxon>Symbiodiniaceae</taxon>
        <taxon>Symbiodinium</taxon>
    </lineage>
</organism>
<dbReference type="AlphaFoldDB" id="A0A812L2D4"/>
<evidence type="ECO:0000256" key="3">
    <source>
        <dbReference type="ARBA" id="ARBA00022989"/>
    </source>
</evidence>
<protein>
    <submittedName>
        <fullName evidence="7">Uncharacterized protein</fullName>
    </submittedName>
</protein>
<feature type="transmembrane region" description="Helical" evidence="6">
    <location>
        <begin position="714"/>
        <end position="733"/>
    </location>
</feature>
<feature type="transmembrane region" description="Helical" evidence="6">
    <location>
        <begin position="51"/>
        <end position="72"/>
    </location>
</feature>
<feature type="transmembrane region" description="Helical" evidence="6">
    <location>
        <begin position="260"/>
        <end position="279"/>
    </location>
</feature>
<dbReference type="EMBL" id="CAJNDS010000879">
    <property type="protein sequence ID" value="CAE7238935.1"/>
    <property type="molecule type" value="Genomic_DNA"/>
</dbReference>
<feature type="transmembrane region" description="Helical" evidence="6">
    <location>
        <begin position="608"/>
        <end position="626"/>
    </location>
</feature>
<feature type="transmembrane region" description="Helical" evidence="6">
    <location>
        <begin position="333"/>
        <end position="352"/>
    </location>
</feature>
<keyword evidence="3 6" id="KW-1133">Transmembrane helix</keyword>
<feature type="transmembrane region" description="Helical" evidence="6">
    <location>
        <begin position="768"/>
        <end position="790"/>
    </location>
</feature>
<feature type="transmembrane region" description="Helical" evidence="6">
    <location>
        <begin position="215"/>
        <end position="239"/>
    </location>
</feature>
<proteinExistence type="predicted"/>
<evidence type="ECO:0000256" key="4">
    <source>
        <dbReference type="ARBA" id="ARBA00023136"/>
    </source>
</evidence>
<feature type="transmembrane region" description="Helical" evidence="6">
    <location>
        <begin position="78"/>
        <end position="103"/>
    </location>
</feature>
<feature type="compositionally biased region" description="Polar residues" evidence="5">
    <location>
        <begin position="822"/>
        <end position="831"/>
    </location>
</feature>
<sequence>MADAIPDEDVAQDVVPSKTMRRLQACCPGLRKKSQYFDQWLSSRWSISQSVCLLTVFVLSCSGQFVLGEVVYTDSINFFSYQVVTNAASLLSSLTVSFTIEGCHAYEKIFSGKALWRFTGVSFLFTCASALVAVSRWAGTSNVQIVTVGYLYLPFSVIMSYYVFSRNYGKLEWLTLGMMTMAVLTYVMLREEYRDMEEGEGDGHPLARLKKSFTPAGFCLLVGAVILSATGSIFAERIYKHKSRGLTWWQGRFYIMKVHIDVTALFFSLILWGMGHVLIGREDAFSDWFAKWASTPEWFGRWTIWHGLMIVVEVVQGWSAGLITKEHSTSFKAIVQTLCYIFTMLVEDPILGNRWGFQSRELPSIMLAVILVLSAIVFQTGRHYVKVRERAACMDMGQSSNGSSDLSLPEVPQSSASELSLQEITPEPRHAKPQITVLLTSWKAACRKYFLIVLYILSDAIRNLTLAKALSSTSINPNSMTLVVYLTGVVIASGLTLYVEGCSGLKTAWNPWKILKCMPPGFLYALTSTLMNMAFSQGMNAALALIIGKFYTPVAAIGAGWILKRYYMWLEYVAIGILTLASMIFGYLQAFSPGSSPDWAQKTNSLRVAMLLVLGSSVAAAFNSLLTERILKGDEARYHVQKVRLDASCIISTMGLIPLIAVISSRAQDNPWVVRPVDASCPLDSVCWQDNGCANPACDCACASGIFAGWIPSAIGVIVLALTINTGYGWLVGKLVQAFSTVDRAIADAFSLLLVYFIGDPLLNGTSLGNMCLNLVAFIVPLSTSIFAVASSEFQRATHAAHLIEGKQTNETEATDSEETPSDTGDSDSNCLQCCDDEEAVLSPSKRWVEADGESGKRTLPSGDTLASM</sequence>
<gene>
    <name evidence="7" type="ORF">SNAT2548_LOCUS10554</name>
</gene>
<comment type="caution">
    <text evidence="7">The sequence shown here is derived from an EMBL/GenBank/DDBJ whole genome shotgun (WGS) entry which is preliminary data.</text>
</comment>
<feature type="transmembrane region" description="Helical" evidence="6">
    <location>
        <begin position="647"/>
        <end position="667"/>
    </location>
</feature>
<evidence type="ECO:0000256" key="2">
    <source>
        <dbReference type="ARBA" id="ARBA00022692"/>
    </source>
</evidence>
<feature type="transmembrane region" description="Helical" evidence="6">
    <location>
        <begin position="569"/>
        <end position="588"/>
    </location>
</feature>
<feature type="transmembrane region" description="Helical" evidence="6">
    <location>
        <begin position="745"/>
        <end position="762"/>
    </location>
</feature>
<reference evidence="7" key="1">
    <citation type="submission" date="2021-02" db="EMBL/GenBank/DDBJ databases">
        <authorList>
            <person name="Dougan E. K."/>
            <person name="Rhodes N."/>
            <person name="Thang M."/>
            <person name="Chan C."/>
        </authorList>
    </citation>
    <scope>NUCLEOTIDE SEQUENCE</scope>
</reference>
<keyword evidence="4 6" id="KW-0472">Membrane</keyword>
<dbReference type="GO" id="GO:0015165">
    <property type="term" value="F:pyrimidine nucleotide-sugar transmembrane transporter activity"/>
    <property type="evidence" value="ECO:0007669"/>
    <property type="project" value="InterPro"/>
</dbReference>
<evidence type="ECO:0000256" key="6">
    <source>
        <dbReference type="SAM" id="Phobius"/>
    </source>
</evidence>
<comment type="subcellular location">
    <subcellularLocation>
        <location evidence="1">Membrane</location>
        <topology evidence="1">Multi-pass membrane protein</topology>
    </subcellularLocation>
</comment>
<feature type="transmembrane region" description="Helical" evidence="6">
    <location>
        <begin position="482"/>
        <end position="502"/>
    </location>
</feature>